<dbReference type="SUPFAM" id="SSF53300">
    <property type="entry name" value="vWA-like"/>
    <property type="match status" value="1"/>
</dbReference>
<evidence type="ECO:0000256" key="1">
    <source>
        <dbReference type="SAM" id="Phobius"/>
    </source>
</evidence>
<sequence>MTSLKRLPVRSWFQDNSLLPTSRLMGAVTLGIVFTGAGMVMGYGNLVFFMFYSLLILIAGFDAFSLLLNHGLKLVRESDPFFELDDNNRVDLVVYNPYSYPVRCILRDDFPEGFTVDHREMELTVPPKEMRTIGYTTCPHRRGQHWFTDIHVRFDSRWKFFTRQQRIAAKEEKRVYPRLAEVRKVRSGVYRKQLAMEGPHARQGLGRGTEFSHIREYVPDDEPRWINWHATARRGRLATNVYQPEQGQHVTILIDCGRIMGIKNDHLTRLDRAVEAALAFSAMALERGDQVSLIAFSNGIKRWVPPGKGGAQLQRIIEACFNLEPDFVESSYQTALESFSFYHKRRTLVALFTDASNLTFADELIQQIAVLQRRHLIMTVTMHDPRMTDMEQIRPDTEWDVYRKTVAHVLGREREGRLKQLKRRGVVVLDVPPEQMAASVIQSYIDIKNKSHL</sequence>
<dbReference type="InterPro" id="IPR036465">
    <property type="entry name" value="vWFA_dom_sf"/>
</dbReference>
<proteinExistence type="predicted"/>
<gene>
    <name evidence="3" type="ORF">GXN76_08030</name>
</gene>
<name>A0A7D4BFK9_9BACL</name>
<feature type="domain" description="DUF58" evidence="2">
    <location>
        <begin position="214"/>
        <end position="388"/>
    </location>
</feature>
<dbReference type="AlphaFoldDB" id="A0A7D4BFK9"/>
<keyword evidence="4" id="KW-1185">Reference proteome</keyword>
<feature type="transmembrane region" description="Helical" evidence="1">
    <location>
        <begin position="21"/>
        <end position="43"/>
    </location>
</feature>
<dbReference type="InterPro" id="IPR002881">
    <property type="entry name" value="DUF58"/>
</dbReference>
<dbReference type="PANTHER" id="PTHR33608">
    <property type="entry name" value="BLL2464 PROTEIN"/>
    <property type="match status" value="1"/>
</dbReference>
<evidence type="ECO:0000313" key="4">
    <source>
        <dbReference type="Proteomes" id="UP000503088"/>
    </source>
</evidence>
<dbReference type="Proteomes" id="UP000503088">
    <property type="component" value="Chromosome"/>
</dbReference>
<accession>A0A7D4BFK9</accession>
<dbReference type="Gene3D" id="3.40.50.410">
    <property type="entry name" value="von Willebrand factor, type A domain"/>
    <property type="match status" value="1"/>
</dbReference>
<keyword evidence="1" id="KW-0472">Membrane</keyword>
<dbReference type="EMBL" id="CP048104">
    <property type="protein sequence ID" value="QKG84432.1"/>
    <property type="molecule type" value="Genomic_DNA"/>
</dbReference>
<dbReference type="Pfam" id="PF01882">
    <property type="entry name" value="DUF58"/>
    <property type="match status" value="1"/>
</dbReference>
<keyword evidence="1" id="KW-1133">Transmembrane helix</keyword>
<dbReference type="CDD" id="cd00198">
    <property type="entry name" value="vWFA"/>
    <property type="match status" value="1"/>
</dbReference>
<protein>
    <submittedName>
        <fullName evidence="3">DUF58 domain-containing protein</fullName>
    </submittedName>
</protein>
<evidence type="ECO:0000313" key="3">
    <source>
        <dbReference type="EMBL" id="QKG84432.1"/>
    </source>
</evidence>
<dbReference type="RefSeq" id="WP_173222113.1">
    <property type="nucleotide sequence ID" value="NZ_CP048104.1"/>
</dbReference>
<dbReference type="PANTHER" id="PTHR33608:SF3">
    <property type="entry name" value="SLR2013 PROTEIN"/>
    <property type="match status" value="1"/>
</dbReference>
<evidence type="ECO:0000259" key="2">
    <source>
        <dbReference type="Pfam" id="PF01882"/>
    </source>
</evidence>
<dbReference type="KEGG" id="kpul:GXN76_08030"/>
<keyword evidence="1" id="KW-0812">Transmembrane</keyword>
<reference evidence="3 4" key="1">
    <citation type="submission" date="2020-01" db="EMBL/GenBank/DDBJ databases">
        <authorList>
            <person name="Gulvik C.A."/>
            <person name="Batra D.G."/>
        </authorList>
    </citation>
    <scope>NUCLEOTIDE SEQUENCE [LARGE SCALE GENOMIC DNA]</scope>
    <source>
        <strain evidence="3 4">W9323</strain>
    </source>
</reference>
<organism evidence="3 4">
    <name type="scientific">Kroppenstedtia pulmonis</name>
    <dbReference type="NCBI Taxonomy" id="1380685"/>
    <lineage>
        <taxon>Bacteria</taxon>
        <taxon>Bacillati</taxon>
        <taxon>Bacillota</taxon>
        <taxon>Bacilli</taxon>
        <taxon>Bacillales</taxon>
        <taxon>Thermoactinomycetaceae</taxon>
        <taxon>Kroppenstedtia</taxon>
    </lineage>
</organism>